<reference evidence="5" key="1">
    <citation type="journal article" date="2014" name="Int. J. Syst. Evol. Microbiol.">
        <title>Complete genome sequence of Corynebacterium casei LMG S-19264T (=DSM 44701T), isolated from a smear-ripened cheese.</title>
        <authorList>
            <consortium name="US DOE Joint Genome Institute (JGI-PGF)"/>
            <person name="Walter F."/>
            <person name="Albersmeier A."/>
            <person name="Kalinowski J."/>
            <person name="Ruckert C."/>
        </authorList>
    </citation>
    <scope>NUCLEOTIDE SEQUENCE</scope>
    <source>
        <strain evidence="5">VKM B-2748</strain>
    </source>
</reference>
<dbReference type="InterPro" id="IPR036282">
    <property type="entry name" value="Glutathione-S-Trfase_C_sf"/>
</dbReference>
<comment type="subunit">
    <text evidence="1">Homodimer.</text>
</comment>
<protein>
    <submittedName>
        <fullName evidence="5">Glutathione S-transferase</fullName>
    </submittedName>
</protein>
<dbReference type="EMBL" id="BSFL01000005">
    <property type="protein sequence ID" value="GLK81839.1"/>
    <property type="molecule type" value="Genomic_DNA"/>
</dbReference>
<sequence length="285" mass="31493">MTLALPPGFAADSQLSRGAAGSIRGSHAAPRASGVPAASAAGRPHRSSPPQLPGSMAILYHYPLCPHSRFVRLALGEYGLDADLVEERVWERREPFLHLNPAATTPVLVEASIPSVPGADVIAEYLDETRGLALGDRRLLPEAPRDRVETRRLTAWFNQKFFEEVSSHLVMEKVYKRFMPTSIGGGAPEMAAIRAARSNIRYHLKYVGYLARQRNWLAGDRLTYADLAAAAHLSVVDYLGDVPWDEDETAKSWYARVKSRPSFRPLLAETIKGMQPSLNYANLDF</sequence>
<evidence type="ECO:0000256" key="1">
    <source>
        <dbReference type="ARBA" id="ARBA00011738"/>
    </source>
</evidence>
<organism evidence="5 6">
    <name type="scientific">Methylopila turkensis</name>
    <dbReference type="NCBI Taxonomy" id="1437816"/>
    <lineage>
        <taxon>Bacteria</taxon>
        <taxon>Pseudomonadati</taxon>
        <taxon>Pseudomonadota</taxon>
        <taxon>Alphaproteobacteria</taxon>
        <taxon>Hyphomicrobiales</taxon>
        <taxon>Methylopilaceae</taxon>
        <taxon>Methylopila</taxon>
    </lineage>
</organism>
<accession>A0A9W6JT59</accession>
<dbReference type="CDD" id="cd00299">
    <property type="entry name" value="GST_C_family"/>
    <property type="match status" value="1"/>
</dbReference>
<dbReference type="SUPFAM" id="SSF47616">
    <property type="entry name" value="GST C-terminal domain-like"/>
    <property type="match status" value="1"/>
</dbReference>
<feature type="domain" description="GST N-terminal" evidence="3">
    <location>
        <begin position="55"/>
        <end position="134"/>
    </location>
</feature>
<comment type="caution">
    <text evidence="5">The sequence shown here is derived from an EMBL/GenBank/DDBJ whole genome shotgun (WGS) entry which is preliminary data.</text>
</comment>
<dbReference type="InterPro" id="IPR004045">
    <property type="entry name" value="Glutathione_S-Trfase_N"/>
</dbReference>
<dbReference type="PROSITE" id="PS50404">
    <property type="entry name" value="GST_NTER"/>
    <property type="match status" value="1"/>
</dbReference>
<dbReference type="PANTHER" id="PTHR43969">
    <property type="entry name" value="GLUTATHIONE S TRANSFERASE D10, ISOFORM A-RELATED"/>
    <property type="match status" value="1"/>
</dbReference>
<gene>
    <name evidence="5" type="ORF">GCM10008174_35800</name>
</gene>
<evidence type="ECO:0000259" key="3">
    <source>
        <dbReference type="PROSITE" id="PS50404"/>
    </source>
</evidence>
<dbReference type="PANTHER" id="PTHR43969:SF9">
    <property type="entry name" value="GLUTATHIONE S TRANSFERASE D10, ISOFORM A-RELATED"/>
    <property type="match status" value="1"/>
</dbReference>
<dbReference type="AlphaFoldDB" id="A0A9W6JT59"/>
<dbReference type="SUPFAM" id="SSF52833">
    <property type="entry name" value="Thioredoxin-like"/>
    <property type="match status" value="1"/>
</dbReference>
<feature type="domain" description="GST C-terminal" evidence="4">
    <location>
        <begin position="143"/>
        <end position="280"/>
    </location>
</feature>
<evidence type="ECO:0000259" key="4">
    <source>
        <dbReference type="PROSITE" id="PS50405"/>
    </source>
</evidence>
<evidence type="ECO:0000313" key="6">
    <source>
        <dbReference type="Proteomes" id="UP001143309"/>
    </source>
</evidence>
<dbReference type="InterPro" id="IPR004046">
    <property type="entry name" value="GST_C"/>
</dbReference>
<feature type="region of interest" description="Disordered" evidence="2">
    <location>
        <begin position="14"/>
        <end position="50"/>
    </location>
</feature>
<evidence type="ECO:0000256" key="2">
    <source>
        <dbReference type="SAM" id="MobiDB-lite"/>
    </source>
</evidence>
<name>A0A9W6JT59_9HYPH</name>
<dbReference type="GO" id="GO:0004364">
    <property type="term" value="F:glutathione transferase activity"/>
    <property type="evidence" value="ECO:0007669"/>
    <property type="project" value="TreeGrafter"/>
</dbReference>
<dbReference type="SFLD" id="SFLDS00019">
    <property type="entry name" value="Glutathione_Transferase_(cytos"/>
    <property type="match status" value="1"/>
</dbReference>
<dbReference type="Gene3D" id="3.40.30.10">
    <property type="entry name" value="Glutaredoxin"/>
    <property type="match status" value="1"/>
</dbReference>
<dbReference type="Proteomes" id="UP001143309">
    <property type="component" value="Unassembled WGS sequence"/>
</dbReference>
<dbReference type="Pfam" id="PF13417">
    <property type="entry name" value="GST_N_3"/>
    <property type="match status" value="1"/>
</dbReference>
<dbReference type="Pfam" id="PF00043">
    <property type="entry name" value="GST_C"/>
    <property type="match status" value="1"/>
</dbReference>
<dbReference type="GO" id="GO:0006749">
    <property type="term" value="P:glutathione metabolic process"/>
    <property type="evidence" value="ECO:0007669"/>
    <property type="project" value="TreeGrafter"/>
</dbReference>
<dbReference type="Gene3D" id="1.20.1050.10">
    <property type="match status" value="1"/>
</dbReference>
<evidence type="ECO:0000313" key="5">
    <source>
        <dbReference type="EMBL" id="GLK81839.1"/>
    </source>
</evidence>
<proteinExistence type="predicted"/>
<dbReference type="InterPro" id="IPR036249">
    <property type="entry name" value="Thioredoxin-like_sf"/>
</dbReference>
<dbReference type="PROSITE" id="PS50405">
    <property type="entry name" value="GST_CTER"/>
    <property type="match status" value="1"/>
</dbReference>
<dbReference type="InterPro" id="IPR040079">
    <property type="entry name" value="Glutathione_S-Trfase"/>
</dbReference>
<reference evidence="5" key="2">
    <citation type="submission" date="2023-01" db="EMBL/GenBank/DDBJ databases">
        <authorList>
            <person name="Sun Q."/>
            <person name="Evtushenko L."/>
        </authorList>
    </citation>
    <scope>NUCLEOTIDE SEQUENCE</scope>
    <source>
        <strain evidence="5">VKM B-2748</strain>
    </source>
</reference>
<dbReference type="InterPro" id="IPR010987">
    <property type="entry name" value="Glutathione-S-Trfase_C-like"/>
</dbReference>
<keyword evidence="6" id="KW-1185">Reference proteome</keyword>
<dbReference type="CDD" id="cd00570">
    <property type="entry name" value="GST_N_family"/>
    <property type="match status" value="1"/>
</dbReference>